<sequence>MVAGEPSGDALAAPFARALKRLCPDAQLYGIAGPRMIEAGVEALFPMERLSVMGYAEVLRHYFEIVGIRRKLRNRLLADPPDVFVGIDAPDFNLDLEMALKARGIRTVQYVGPTVWAWRAHRIHKVARAADHVLVLFPFEEPLYRQHGIPVTYVGHPLADVIPETPDRAAARAQLGLPGDAPVVALLPGSRTTELHYMAELFVDTAACLRRARPGMRFVVPLVSRTTAERFEQAAARAGGADALGIRLLSGQAHAAMAAADGVIAASGTATLETALHKRPMVITYKMSRLTWWLVKDRGYLPYVGLPNILAGKFVVPEFIQDAATPEALAGALLEQLDDPPRIENLQREFAALHRALRRDNANAAARAVLDLVRTS</sequence>
<dbReference type="InParanoid" id="A0A5C7EXH3"/>
<keyword evidence="13" id="KW-1185">Reference proteome</keyword>
<dbReference type="GO" id="GO:0009245">
    <property type="term" value="P:lipid A biosynthetic process"/>
    <property type="evidence" value="ECO:0007669"/>
    <property type="project" value="UniProtKB-UniRule"/>
</dbReference>
<evidence type="ECO:0000256" key="10">
    <source>
        <dbReference type="ARBA" id="ARBA00048975"/>
    </source>
</evidence>
<dbReference type="Pfam" id="PF02684">
    <property type="entry name" value="LpxB"/>
    <property type="match status" value="1"/>
</dbReference>
<dbReference type="NCBIfam" id="TIGR00215">
    <property type="entry name" value="lpxB"/>
    <property type="match status" value="1"/>
</dbReference>
<dbReference type="AlphaFoldDB" id="A0A5C7EXH3"/>
<reference evidence="12 13" key="1">
    <citation type="submission" date="2019-08" db="EMBL/GenBank/DDBJ databases">
        <title>Pelomicrobium methylotrophicum gen. nov., sp. nov. a moderately thermophilic, facultatively anaerobic, lithoautotrophic and methylotrophic bacterium isolated from a terrestrial mud volcano.</title>
        <authorList>
            <person name="Slobodkina G.B."/>
            <person name="Merkel A.Y."/>
            <person name="Slobodkin A.I."/>
        </authorList>
    </citation>
    <scope>NUCLEOTIDE SEQUENCE [LARGE SCALE GENOMIC DNA]</scope>
    <source>
        <strain evidence="12 13">SM250</strain>
    </source>
</reference>
<dbReference type="PANTHER" id="PTHR30372">
    <property type="entry name" value="LIPID-A-DISACCHARIDE SYNTHASE"/>
    <property type="match status" value="1"/>
</dbReference>
<keyword evidence="9 11" id="KW-0443">Lipid metabolism</keyword>
<evidence type="ECO:0000256" key="7">
    <source>
        <dbReference type="ARBA" id="ARBA00022676"/>
    </source>
</evidence>
<comment type="catalytic activity">
    <reaction evidence="10 11">
        <text>a lipid X + a UDP-2-N,3-O-bis[(3R)-3-hydroxyacyl]-alpha-D-glucosamine = a lipid A disaccharide + UDP + H(+)</text>
        <dbReference type="Rhea" id="RHEA:67828"/>
        <dbReference type="ChEBI" id="CHEBI:15378"/>
        <dbReference type="ChEBI" id="CHEBI:58223"/>
        <dbReference type="ChEBI" id="CHEBI:137748"/>
        <dbReference type="ChEBI" id="CHEBI:176338"/>
        <dbReference type="ChEBI" id="CHEBI:176343"/>
        <dbReference type="EC" id="2.4.1.182"/>
    </reaction>
</comment>
<dbReference type="InterPro" id="IPR003835">
    <property type="entry name" value="Glyco_trans_19"/>
</dbReference>
<evidence type="ECO:0000256" key="5">
    <source>
        <dbReference type="ARBA" id="ARBA00022516"/>
    </source>
</evidence>
<keyword evidence="6 11" id="KW-0441">Lipid A biosynthesis</keyword>
<evidence type="ECO:0000256" key="2">
    <source>
        <dbReference type="ARBA" id="ARBA00007868"/>
    </source>
</evidence>
<dbReference type="PANTHER" id="PTHR30372:SF4">
    <property type="entry name" value="LIPID-A-DISACCHARIDE SYNTHASE, MITOCHONDRIAL-RELATED"/>
    <property type="match status" value="1"/>
</dbReference>
<dbReference type="SUPFAM" id="SSF53756">
    <property type="entry name" value="UDP-Glycosyltransferase/glycogen phosphorylase"/>
    <property type="match status" value="1"/>
</dbReference>
<dbReference type="GO" id="GO:0005543">
    <property type="term" value="F:phospholipid binding"/>
    <property type="evidence" value="ECO:0007669"/>
    <property type="project" value="TreeGrafter"/>
</dbReference>
<evidence type="ECO:0000313" key="13">
    <source>
        <dbReference type="Proteomes" id="UP000321201"/>
    </source>
</evidence>
<proteinExistence type="inferred from homology"/>
<comment type="pathway">
    <text evidence="11">Bacterial outer membrane biogenesis; LPS lipid A biosynthesis.</text>
</comment>
<comment type="caution">
    <text evidence="12">The sequence shown here is derived from an EMBL/GenBank/DDBJ whole genome shotgun (WGS) entry which is preliminary data.</text>
</comment>
<evidence type="ECO:0000256" key="9">
    <source>
        <dbReference type="ARBA" id="ARBA00023098"/>
    </source>
</evidence>
<dbReference type="FunCoup" id="A0A5C7EXH3">
    <property type="interactions" value="314"/>
</dbReference>
<evidence type="ECO:0000256" key="8">
    <source>
        <dbReference type="ARBA" id="ARBA00022679"/>
    </source>
</evidence>
<organism evidence="12 13">
    <name type="scientific">Pelomicrobium methylotrophicum</name>
    <dbReference type="NCBI Taxonomy" id="2602750"/>
    <lineage>
        <taxon>Bacteria</taxon>
        <taxon>Pseudomonadati</taxon>
        <taxon>Pseudomonadota</taxon>
        <taxon>Hydrogenophilia</taxon>
        <taxon>Hydrogenophilia incertae sedis</taxon>
        <taxon>Pelomicrobium</taxon>
    </lineage>
</organism>
<accession>A0A5C7EXH3</accession>
<name>A0A5C7EXH3_9PROT</name>
<dbReference type="OrthoDB" id="5288848at2"/>
<dbReference type="EC" id="2.4.1.182" evidence="3 11"/>
<keyword evidence="5 11" id="KW-0444">Lipid biosynthesis</keyword>
<evidence type="ECO:0000313" key="12">
    <source>
        <dbReference type="EMBL" id="TXF13819.1"/>
    </source>
</evidence>
<dbReference type="UniPathway" id="UPA00973"/>
<keyword evidence="7 11" id="KW-0328">Glycosyltransferase</keyword>
<gene>
    <name evidence="11 12" type="primary">lpxB</name>
    <name evidence="12" type="ORF">FR698_00675</name>
</gene>
<dbReference type="EMBL" id="VPFL01000001">
    <property type="protein sequence ID" value="TXF13819.1"/>
    <property type="molecule type" value="Genomic_DNA"/>
</dbReference>
<protein>
    <recommendedName>
        <fullName evidence="4 11">Lipid-A-disaccharide synthase</fullName>
        <ecNumber evidence="3 11">2.4.1.182</ecNumber>
    </recommendedName>
</protein>
<comment type="function">
    <text evidence="1 11">Condensation of UDP-2,3-diacylglucosamine and 2,3-diacylglucosamine-1-phosphate to form lipid A disaccharide, a precursor of lipid A, a phosphorylated glycolipid that anchors the lipopolysaccharide to the outer membrane of the cell.</text>
</comment>
<dbReference type="Gene3D" id="3.40.50.2000">
    <property type="entry name" value="Glycogen Phosphorylase B"/>
    <property type="match status" value="1"/>
</dbReference>
<evidence type="ECO:0000256" key="11">
    <source>
        <dbReference type="HAMAP-Rule" id="MF_00392"/>
    </source>
</evidence>
<evidence type="ECO:0000256" key="6">
    <source>
        <dbReference type="ARBA" id="ARBA00022556"/>
    </source>
</evidence>
<evidence type="ECO:0000256" key="3">
    <source>
        <dbReference type="ARBA" id="ARBA00012687"/>
    </source>
</evidence>
<dbReference type="GO" id="GO:0016020">
    <property type="term" value="C:membrane"/>
    <property type="evidence" value="ECO:0007669"/>
    <property type="project" value="GOC"/>
</dbReference>
<dbReference type="GO" id="GO:0008915">
    <property type="term" value="F:lipid-A-disaccharide synthase activity"/>
    <property type="evidence" value="ECO:0007669"/>
    <property type="project" value="UniProtKB-UniRule"/>
</dbReference>
<evidence type="ECO:0000256" key="1">
    <source>
        <dbReference type="ARBA" id="ARBA00002056"/>
    </source>
</evidence>
<evidence type="ECO:0000256" key="4">
    <source>
        <dbReference type="ARBA" id="ARBA00020902"/>
    </source>
</evidence>
<keyword evidence="8 11" id="KW-0808">Transferase</keyword>
<dbReference type="HAMAP" id="MF_00392">
    <property type="entry name" value="LpxB"/>
    <property type="match status" value="1"/>
</dbReference>
<comment type="similarity">
    <text evidence="2 11">Belongs to the LpxB family.</text>
</comment>
<dbReference type="Proteomes" id="UP000321201">
    <property type="component" value="Unassembled WGS sequence"/>
</dbReference>